<dbReference type="PANTHER" id="PTHR43800">
    <property type="entry name" value="PEPTIDYL-LYSINE N-ACETYLTRANSFERASE YJAB"/>
    <property type="match status" value="1"/>
</dbReference>
<proteinExistence type="predicted"/>
<keyword evidence="2" id="KW-0012">Acyltransferase</keyword>
<reference evidence="4 5" key="1">
    <citation type="submission" date="2016-12" db="EMBL/GenBank/DDBJ databases">
        <title>Trade-off between light-utilization and light-protection in marine flavobacteria.</title>
        <authorList>
            <person name="Kumagai Y."/>
            <person name="Yoshizawa S."/>
            <person name="Kogure K."/>
            <person name="Iwasaki W."/>
        </authorList>
    </citation>
    <scope>NUCLEOTIDE SEQUENCE [LARGE SCALE GENOMIC DNA]</scope>
    <source>
        <strain evidence="4 5">NBRC 108759</strain>
    </source>
</reference>
<dbReference type="EMBL" id="MSCN01000001">
    <property type="protein sequence ID" value="PQJ79376.1"/>
    <property type="molecule type" value="Genomic_DNA"/>
</dbReference>
<dbReference type="AlphaFoldDB" id="A0A2S7WPJ6"/>
<dbReference type="CDD" id="cd04301">
    <property type="entry name" value="NAT_SF"/>
    <property type="match status" value="1"/>
</dbReference>
<evidence type="ECO:0000313" key="4">
    <source>
        <dbReference type="EMBL" id="PQJ79376.1"/>
    </source>
</evidence>
<sequence>MIVLATQKDSKKLTEIALISKAFWGYSKDLIESWRKDLTITSKMISDCSVYKFVVDESIAGFYVLNLPKENSIELEMLFVLPNFIGKGIGKQLLFHAFEKAKEYKAKSMRLLADPNAVPFYESKGFTIIDKKESSIEDRFLPVMIKEI</sequence>
<dbReference type="Pfam" id="PF13673">
    <property type="entry name" value="Acetyltransf_10"/>
    <property type="match status" value="1"/>
</dbReference>
<keyword evidence="1 4" id="KW-0808">Transferase</keyword>
<gene>
    <name evidence="4" type="ORF">BTO18_09405</name>
</gene>
<name>A0A2S7WPJ6_9FLAO</name>
<evidence type="ECO:0000256" key="1">
    <source>
        <dbReference type="ARBA" id="ARBA00022679"/>
    </source>
</evidence>
<evidence type="ECO:0000259" key="3">
    <source>
        <dbReference type="PROSITE" id="PS51186"/>
    </source>
</evidence>
<protein>
    <submittedName>
        <fullName evidence="4">GNAT family N-acetyltransferase</fullName>
    </submittedName>
</protein>
<feature type="domain" description="N-acetyltransferase" evidence="3">
    <location>
        <begin position="1"/>
        <end position="148"/>
    </location>
</feature>
<keyword evidence="5" id="KW-1185">Reference proteome</keyword>
<dbReference type="Proteomes" id="UP000238882">
    <property type="component" value="Unassembled WGS sequence"/>
</dbReference>
<dbReference type="PANTHER" id="PTHR43800:SF1">
    <property type="entry name" value="PEPTIDYL-LYSINE N-ACETYLTRANSFERASE YJAB"/>
    <property type="match status" value="1"/>
</dbReference>
<dbReference type="GO" id="GO:0016747">
    <property type="term" value="F:acyltransferase activity, transferring groups other than amino-acyl groups"/>
    <property type="evidence" value="ECO:0007669"/>
    <property type="project" value="InterPro"/>
</dbReference>
<dbReference type="Gene3D" id="3.40.630.30">
    <property type="match status" value="1"/>
</dbReference>
<accession>A0A2S7WPJ6</accession>
<dbReference type="InterPro" id="IPR000182">
    <property type="entry name" value="GNAT_dom"/>
</dbReference>
<comment type="caution">
    <text evidence="4">The sequence shown here is derived from an EMBL/GenBank/DDBJ whole genome shotgun (WGS) entry which is preliminary data.</text>
</comment>
<dbReference type="OrthoDB" id="9789605at2"/>
<dbReference type="SUPFAM" id="SSF55729">
    <property type="entry name" value="Acyl-CoA N-acyltransferases (Nat)"/>
    <property type="match status" value="1"/>
</dbReference>
<evidence type="ECO:0000256" key="2">
    <source>
        <dbReference type="ARBA" id="ARBA00023315"/>
    </source>
</evidence>
<organism evidence="4 5">
    <name type="scientific">Polaribacter porphyrae</name>
    <dbReference type="NCBI Taxonomy" id="1137780"/>
    <lineage>
        <taxon>Bacteria</taxon>
        <taxon>Pseudomonadati</taxon>
        <taxon>Bacteroidota</taxon>
        <taxon>Flavobacteriia</taxon>
        <taxon>Flavobacteriales</taxon>
        <taxon>Flavobacteriaceae</taxon>
    </lineage>
</organism>
<dbReference type="InterPro" id="IPR016181">
    <property type="entry name" value="Acyl_CoA_acyltransferase"/>
</dbReference>
<evidence type="ECO:0000313" key="5">
    <source>
        <dbReference type="Proteomes" id="UP000238882"/>
    </source>
</evidence>
<dbReference type="PROSITE" id="PS51186">
    <property type="entry name" value="GNAT"/>
    <property type="match status" value="1"/>
</dbReference>
<dbReference type="RefSeq" id="WP_105015975.1">
    <property type="nucleotide sequence ID" value="NZ_MSCN01000001.1"/>
</dbReference>